<accession>A0ABT2ET66</accession>
<dbReference type="EMBL" id="JANUCP010000009">
    <property type="protein sequence ID" value="MCS3921141.1"/>
    <property type="molecule type" value="Genomic_DNA"/>
</dbReference>
<reference evidence="1 2" key="1">
    <citation type="submission" date="2022-08" db="EMBL/GenBank/DDBJ databases">
        <title>Bacterial and archaeal communities from various locations to study Microbial Dark Matter (Phase II).</title>
        <authorList>
            <person name="Stepanauskas R."/>
        </authorList>
    </citation>
    <scope>NUCLEOTIDE SEQUENCE [LARGE SCALE GENOMIC DNA]</scope>
    <source>
        <strain evidence="1 2">PD1</strain>
    </source>
</reference>
<proteinExistence type="predicted"/>
<comment type="caution">
    <text evidence="1">The sequence shown here is derived from an EMBL/GenBank/DDBJ whole genome shotgun (WGS) entry which is preliminary data.</text>
</comment>
<name>A0ABT2ET66_9BACT</name>
<gene>
    <name evidence="1" type="ORF">M2350_003582</name>
</gene>
<organism evidence="1 2">
    <name type="scientific">Candidatus Fervidibacter sacchari</name>
    <dbReference type="NCBI Taxonomy" id="1448929"/>
    <lineage>
        <taxon>Bacteria</taxon>
        <taxon>Candidatus Fervidibacterota</taxon>
        <taxon>Candidatus Fervidibacter</taxon>
    </lineage>
</organism>
<keyword evidence="2" id="KW-1185">Reference proteome</keyword>
<sequence length="64" mass="7303">MSARECSKTNHATGLSQWFDDEFGSVAPCGRRLFNCRRGKPRRYLYHFAAVSIVANRYSPFATT</sequence>
<protein>
    <submittedName>
        <fullName evidence="1">Uncharacterized protein</fullName>
    </submittedName>
</protein>
<evidence type="ECO:0000313" key="2">
    <source>
        <dbReference type="Proteomes" id="UP001204798"/>
    </source>
</evidence>
<dbReference type="RefSeq" id="WP_259102002.1">
    <property type="nucleotide sequence ID" value="NZ_CP130454.1"/>
</dbReference>
<dbReference type="Proteomes" id="UP001204798">
    <property type="component" value="Unassembled WGS sequence"/>
</dbReference>
<evidence type="ECO:0000313" key="1">
    <source>
        <dbReference type="EMBL" id="MCS3921141.1"/>
    </source>
</evidence>